<dbReference type="GO" id="GO:0005829">
    <property type="term" value="C:cytosol"/>
    <property type="evidence" value="ECO:0007669"/>
    <property type="project" value="TreeGrafter"/>
</dbReference>
<dbReference type="AlphaFoldDB" id="A0AAN6U7H4"/>
<dbReference type="Proteomes" id="UP001302602">
    <property type="component" value="Unassembled WGS sequence"/>
</dbReference>
<dbReference type="InterPro" id="IPR020904">
    <property type="entry name" value="Sc_DH/Rdtase_CS"/>
</dbReference>
<evidence type="ECO:0000256" key="3">
    <source>
        <dbReference type="ARBA" id="ARBA00023002"/>
    </source>
</evidence>
<dbReference type="PANTHER" id="PTHR43391">
    <property type="entry name" value="RETINOL DEHYDROGENASE-RELATED"/>
    <property type="match status" value="1"/>
</dbReference>
<name>A0AAN6U7H4_9PEZI</name>
<dbReference type="PRINTS" id="PR00081">
    <property type="entry name" value="GDHRDH"/>
</dbReference>
<reference evidence="5" key="2">
    <citation type="submission" date="2023-05" db="EMBL/GenBank/DDBJ databases">
        <authorList>
            <consortium name="Lawrence Berkeley National Laboratory"/>
            <person name="Steindorff A."/>
            <person name="Hensen N."/>
            <person name="Bonometti L."/>
            <person name="Westerberg I."/>
            <person name="Brannstrom I.O."/>
            <person name="Guillou S."/>
            <person name="Cros-Aarteil S."/>
            <person name="Calhoun S."/>
            <person name="Haridas S."/>
            <person name="Kuo A."/>
            <person name="Mondo S."/>
            <person name="Pangilinan J."/>
            <person name="Riley R."/>
            <person name="Labutti K."/>
            <person name="Andreopoulos B."/>
            <person name="Lipzen A."/>
            <person name="Chen C."/>
            <person name="Yanf M."/>
            <person name="Daum C."/>
            <person name="Ng V."/>
            <person name="Clum A."/>
            <person name="Ohm R."/>
            <person name="Martin F."/>
            <person name="Silar P."/>
            <person name="Natvig D."/>
            <person name="Lalanne C."/>
            <person name="Gautier V."/>
            <person name="Ament-Velasquez S.L."/>
            <person name="Kruys A."/>
            <person name="Hutchinson M.I."/>
            <person name="Powell A.J."/>
            <person name="Barry K."/>
            <person name="Miller A.N."/>
            <person name="Grigoriev I.V."/>
            <person name="Debuchy R."/>
            <person name="Gladieux P."/>
            <person name="Thoren M.H."/>
            <person name="Johannesson H."/>
        </authorList>
    </citation>
    <scope>NUCLEOTIDE SEQUENCE</scope>
    <source>
        <strain evidence="5">CBS 731.68</strain>
    </source>
</reference>
<dbReference type="Pfam" id="PF00106">
    <property type="entry name" value="adh_short"/>
    <property type="match status" value="2"/>
</dbReference>
<comment type="caution">
    <text evidence="5">The sequence shown here is derived from an EMBL/GenBank/DDBJ whole genome shotgun (WGS) entry which is preliminary data.</text>
</comment>
<feature type="signal peptide" evidence="4">
    <location>
        <begin position="1"/>
        <end position="23"/>
    </location>
</feature>
<evidence type="ECO:0000313" key="5">
    <source>
        <dbReference type="EMBL" id="KAK4126436.1"/>
    </source>
</evidence>
<sequence>MAVSAGCLVISVLVLLPVGLVKSAGDAVLSVTRPWRRNADTRGGQRRCVVILGASSGIGVALALEYAAPNTHLVLIARNPTRLNWVAEQVEARGATAAVHSLDLFEPANIAKLYRLLDQVDAEAGGIDVAISCAGVTGHRSDVLGPGLAYVPPPPEVTTDDDFISPTTSADSATANKHSHPETAFDSSLWGATTASRLLQVNVAAAQAFILHTWELMKARQLASSSGPESGSTHDDTTTLSHKKPTIIVLSSSTAFFTPSTFALYASSKSYLYTLVRSLQHISSPLGISVLPVTPGFMDTGMTETMIRAGATVPRAVLGDPRKLAQKVRRVTDGEGGSSGAHGGAEGGVVFYPSVQVVVLWALRAVNPVLETTAMWAATAMGVASWFWS</sequence>
<dbReference type="GeneID" id="87829276"/>
<dbReference type="InterPro" id="IPR002347">
    <property type="entry name" value="SDR_fam"/>
</dbReference>
<protein>
    <submittedName>
        <fullName evidence="5">NAD(P)-binding protein</fullName>
    </submittedName>
</protein>
<keyword evidence="6" id="KW-1185">Reference proteome</keyword>
<keyword evidence="2" id="KW-0521">NADP</keyword>
<dbReference type="RefSeq" id="XP_062650207.1">
    <property type="nucleotide sequence ID" value="XM_062792507.1"/>
</dbReference>
<proteinExistence type="inferred from homology"/>
<dbReference type="SUPFAM" id="SSF51735">
    <property type="entry name" value="NAD(P)-binding Rossmann-fold domains"/>
    <property type="match status" value="1"/>
</dbReference>
<reference evidence="5" key="1">
    <citation type="journal article" date="2023" name="Mol. Phylogenet. Evol.">
        <title>Genome-scale phylogeny and comparative genomics of the fungal order Sordariales.</title>
        <authorList>
            <person name="Hensen N."/>
            <person name="Bonometti L."/>
            <person name="Westerberg I."/>
            <person name="Brannstrom I.O."/>
            <person name="Guillou S."/>
            <person name="Cros-Aarteil S."/>
            <person name="Calhoun S."/>
            <person name="Haridas S."/>
            <person name="Kuo A."/>
            <person name="Mondo S."/>
            <person name="Pangilinan J."/>
            <person name="Riley R."/>
            <person name="LaButti K."/>
            <person name="Andreopoulos B."/>
            <person name="Lipzen A."/>
            <person name="Chen C."/>
            <person name="Yan M."/>
            <person name="Daum C."/>
            <person name="Ng V."/>
            <person name="Clum A."/>
            <person name="Steindorff A."/>
            <person name="Ohm R.A."/>
            <person name="Martin F."/>
            <person name="Silar P."/>
            <person name="Natvig D.O."/>
            <person name="Lalanne C."/>
            <person name="Gautier V."/>
            <person name="Ament-Velasquez S.L."/>
            <person name="Kruys A."/>
            <person name="Hutchinson M.I."/>
            <person name="Powell A.J."/>
            <person name="Barry K."/>
            <person name="Miller A.N."/>
            <person name="Grigoriev I.V."/>
            <person name="Debuchy R."/>
            <person name="Gladieux P."/>
            <person name="Hiltunen Thoren M."/>
            <person name="Johannesson H."/>
        </authorList>
    </citation>
    <scope>NUCLEOTIDE SEQUENCE</scope>
    <source>
        <strain evidence="5">CBS 731.68</strain>
    </source>
</reference>
<evidence type="ECO:0000256" key="4">
    <source>
        <dbReference type="SAM" id="SignalP"/>
    </source>
</evidence>
<keyword evidence="3" id="KW-0560">Oxidoreductase</keyword>
<dbReference type="CDD" id="cd05233">
    <property type="entry name" value="SDR_c"/>
    <property type="match status" value="1"/>
</dbReference>
<gene>
    <name evidence="5" type="ORF">N657DRAFT_643224</name>
</gene>
<evidence type="ECO:0000313" key="6">
    <source>
        <dbReference type="Proteomes" id="UP001302602"/>
    </source>
</evidence>
<evidence type="ECO:0000256" key="1">
    <source>
        <dbReference type="ARBA" id="ARBA00006484"/>
    </source>
</evidence>
<evidence type="ECO:0000256" key="2">
    <source>
        <dbReference type="ARBA" id="ARBA00022857"/>
    </source>
</evidence>
<dbReference type="Gene3D" id="3.40.50.720">
    <property type="entry name" value="NAD(P)-binding Rossmann-like Domain"/>
    <property type="match status" value="1"/>
</dbReference>
<dbReference type="PROSITE" id="PS00061">
    <property type="entry name" value="ADH_SHORT"/>
    <property type="match status" value="1"/>
</dbReference>
<dbReference type="PANTHER" id="PTHR43391:SF14">
    <property type="entry name" value="DEHYDROGENASE_REDUCTASE SDR FAMILY PROTEIN 7-LIKE"/>
    <property type="match status" value="1"/>
</dbReference>
<dbReference type="InterPro" id="IPR036291">
    <property type="entry name" value="NAD(P)-bd_dom_sf"/>
</dbReference>
<dbReference type="GO" id="GO:0016491">
    <property type="term" value="F:oxidoreductase activity"/>
    <property type="evidence" value="ECO:0007669"/>
    <property type="project" value="UniProtKB-KW"/>
</dbReference>
<organism evidence="5 6">
    <name type="scientific">Parathielavia appendiculata</name>
    <dbReference type="NCBI Taxonomy" id="2587402"/>
    <lineage>
        <taxon>Eukaryota</taxon>
        <taxon>Fungi</taxon>
        <taxon>Dikarya</taxon>
        <taxon>Ascomycota</taxon>
        <taxon>Pezizomycotina</taxon>
        <taxon>Sordariomycetes</taxon>
        <taxon>Sordariomycetidae</taxon>
        <taxon>Sordariales</taxon>
        <taxon>Chaetomiaceae</taxon>
        <taxon>Parathielavia</taxon>
    </lineage>
</organism>
<dbReference type="EMBL" id="MU853225">
    <property type="protein sequence ID" value="KAK4126436.1"/>
    <property type="molecule type" value="Genomic_DNA"/>
</dbReference>
<keyword evidence="4" id="KW-0732">Signal</keyword>
<accession>A0AAN6U7H4</accession>
<feature type="chain" id="PRO_5042928476" evidence="4">
    <location>
        <begin position="24"/>
        <end position="389"/>
    </location>
</feature>
<comment type="similarity">
    <text evidence="1">Belongs to the short-chain dehydrogenases/reductases (SDR) family.</text>
</comment>